<dbReference type="AlphaFoldDB" id="A0A830D7W2"/>
<dbReference type="Proteomes" id="UP000653305">
    <property type="component" value="Unassembled WGS sequence"/>
</dbReference>
<accession>A0A830D7W2</accession>
<feature type="region of interest" description="Disordered" evidence="1">
    <location>
        <begin position="1"/>
        <end position="73"/>
    </location>
</feature>
<name>A0A830D7W2_9LAMI</name>
<proteinExistence type="predicted"/>
<dbReference type="EMBL" id="BMAC01001469">
    <property type="protein sequence ID" value="GFQ07330.1"/>
    <property type="molecule type" value="Genomic_DNA"/>
</dbReference>
<evidence type="ECO:0000313" key="2">
    <source>
        <dbReference type="EMBL" id="GFQ07330.1"/>
    </source>
</evidence>
<evidence type="ECO:0000256" key="1">
    <source>
        <dbReference type="SAM" id="MobiDB-lite"/>
    </source>
</evidence>
<reference evidence="2" key="1">
    <citation type="submission" date="2020-07" db="EMBL/GenBank/DDBJ databases">
        <title>Ethylene signaling mediates host invasion by parasitic plants.</title>
        <authorList>
            <person name="Yoshida S."/>
        </authorList>
    </citation>
    <scope>NUCLEOTIDE SEQUENCE</scope>
    <source>
        <strain evidence="2">Okayama</strain>
    </source>
</reference>
<gene>
    <name evidence="2" type="ORF">PHJA_002877100</name>
</gene>
<organism evidence="2 3">
    <name type="scientific">Phtheirospermum japonicum</name>
    <dbReference type="NCBI Taxonomy" id="374723"/>
    <lineage>
        <taxon>Eukaryota</taxon>
        <taxon>Viridiplantae</taxon>
        <taxon>Streptophyta</taxon>
        <taxon>Embryophyta</taxon>
        <taxon>Tracheophyta</taxon>
        <taxon>Spermatophyta</taxon>
        <taxon>Magnoliopsida</taxon>
        <taxon>eudicotyledons</taxon>
        <taxon>Gunneridae</taxon>
        <taxon>Pentapetalae</taxon>
        <taxon>asterids</taxon>
        <taxon>lamiids</taxon>
        <taxon>Lamiales</taxon>
        <taxon>Orobanchaceae</taxon>
        <taxon>Orobanchaceae incertae sedis</taxon>
        <taxon>Phtheirospermum</taxon>
    </lineage>
</organism>
<protein>
    <submittedName>
        <fullName evidence="2">Uncharacterized protein</fullName>
    </submittedName>
</protein>
<comment type="caution">
    <text evidence="2">The sequence shown here is derived from an EMBL/GenBank/DDBJ whole genome shotgun (WGS) entry which is preliminary data.</text>
</comment>
<evidence type="ECO:0000313" key="3">
    <source>
        <dbReference type="Proteomes" id="UP000653305"/>
    </source>
</evidence>
<keyword evidence="3" id="KW-1185">Reference proteome</keyword>
<sequence length="73" mass="8136">MRDESPNSKKRKVERGVDISPPTNVIAHEHNNNFGPYATRVRTSVPDVPNGNNQNIAPNVPDELNNNKKDDDS</sequence>